<proteinExistence type="predicted"/>
<reference evidence="2 3" key="1">
    <citation type="submission" date="2024-11" db="EMBL/GenBank/DDBJ databases">
        <authorList>
            <person name="Lucas J.A."/>
        </authorList>
    </citation>
    <scope>NUCLEOTIDE SEQUENCE [LARGE SCALE GENOMIC DNA]</scope>
    <source>
        <strain evidence="2 3">Z 5.4</strain>
    </source>
</reference>
<comment type="caution">
    <text evidence="2">The sequence shown here is derived from an EMBL/GenBank/DDBJ whole genome shotgun (WGS) entry which is preliminary data.</text>
</comment>
<protein>
    <submittedName>
        <fullName evidence="2">Permease prefix domain 1-containing protein</fullName>
    </submittedName>
</protein>
<dbReference type="NCBIfam" id="NF038403">
    <property type="entry name" value="perm_prefix_1"/>
    <property type="match status" value="1"/>
</dbReference>
<evidence type="ECO:0000313" key="2">
    <source>
        <dbReference type="EMBL" id="MFK9093107.1"/>
    </source>
</evidence>
<sequence length="217" mass="25311">MNELERYLQQILSDLPQEEREEMHEELYAHLVEHMNDLMIKGYSEEEAVRHVIQSFGNEQSLNQELKRAMFPLLKIVRFIWSVVFVTAFICLVSYTAMEYYHPEFSNTLPAESVAGGFFIIVFMAGAAEAIYEAINQQFNAKWLHNPWLFFFVPSLLVGAIQSQSLINHPDQYPDGLWLDLFAIPIGAFAYLIARQIFTLLFLNKNQTKNKRRTLIR</sequence>
<gene>
    <name evidence="2" type="ORF">ACJEBI_16680</name>
</gene>
<dbReference type="RefSeq" id="WP_406581656.1">
    <property type="nucleotide sequence ID" value="NZ_JBJHQH010000012.1"/>
</dbReference>
<evidence type="ECO:0000313" key="3">
    <source>
        <dbReference type="Proteomes" id="UP001623041"/>
    </source>
</evidence>
<keyword evidence="3" id="KW-1185">Reference proteome</keyword>
<keyword evidence="1" id="KW-0472">Membrane</keyword>
<feature type="transmembrane region" description="Helical" evidence="1">
    <location>
        <begin position="76"/>
        <end position="95"/>
    </location>
</feature>
<keyword evidence="1" id="KW-0812">Transmembrane</keyword>
<organism evidence="2 3">
    <name type="scientific">Bacillus salipaludis</name>
    <dbReference type="NCBI Taxonomy" id="2547811"/>
    <lineage>
        <taxon>Bacteria</taxon>
        <taxon>Bacillati</taxon>
        <taxon>Bacillota</taxon>
        <taxon>Bacilli</taxon>
        <taxon>Bacillales</taxon>
        <taxon>Bacillaceae</taxon>
        <taxon>Bacillus</taxon>
    </lineage>
</organism>
<feature type="transmembrane region" description="Helical" evidence="1">
    <location>
        <begin position="147"/>
        <end position="167"/>
    </location>
</feature>
<dbReference type="Proteomes" id="UP001623041">
    <property type="component" value="Unassembled WGS sequence"/>
</dbReference>
<feature type="transmembrane region" description="Helical" evidence="1">
    <location>
        <begin position="182"/>
        <end position="203"/>
    </location>
</feature>
<name>A0ABW8RHW4_9BACI</name>
<accession>A0ABW8RHW4</accession>
<dbReference type="InterPro" id="IPR047928">
    <property type="entry name" value="Perm_prefix_1"/>
</dbReference>
<evidence type="ECO:0000256" key="1">
    <source>
        <dbReference type="SAM" id="Phobius"/>
    </source>
</evidence>
<feature type="transmembrane region" description="Helical" evidence="1">
    <location>
        <begin position="115"/>
        <end position="135"/>
    </location>
</feature>
<dbReference type="EMBL" id="JBJHQH010000012">
    <property type="protein sequence ID" value="MFK9093107.1"/>
    <property type="molecule type" value="Genomic_DNA"/>
</dbReference>
<keyword evidence="1" id="KW-1133">Transmembrane helix</keyword>